<dbReference type="Proteomes" id="UP001362999">
    <property type="component" value="Unassembled WGS sequence"/>
</dbReference>
<dbReference type="AlphaFoldDB" id="A0AAW0ARZ2"/>
<name>A0AAW0ARZ2_9AGAR</name>
<gene>
    <name evidence="3" type="ORF">R3P38DRAFT_3204002</name>
    <name evidence="2" type="ORF">R3P38DRAFT_3233292</name>
</gene>
<protein>
    <submittedName>
        <fullName evidence="3">Uncharacterized protein</fullName>
    </submittedName>
</protein>
<feature type="region of interest" description="Disordered" evidence="1">
    <location>
        <begin position="1"/>
        <end position="55"/>
    </location>
</feature>
<evidence type="ECO:0000313" key="2">
    <source>
        <dbReference type="EMBL" id="KAK6983912.1"/>
    </source>
</evidence>
<sequence>MGSSSKTAPSRKRKGPTKPQLAARAANLRAHKEDLPSTSAPLPPPNPPPNPVVPAKDWKHEYQKLQRRHRHALKRETKLVDGIEIWDDENRAYRERKEDLWELCQREW</sequence>
<reference evidence="3 4" key="1">
    <citation type="journal article" date="2024" name="J Genomics">
        <title>Draft genome sequencing and assembly of Favolaschia claudopus CIRM-BRFM 2984 isolated from oak limbs.</title>
        <authorList>
            <person name="Navarro D."/>
            <person name="Drula E."/>
            <person name="Chaduli D."/>
            <person name="Cazenave R."/>
            <person name="Ahrendt S."/>
            <person name="Wang J."/>
            <person name="Lipzen A."/>
            <person name="Daum C."/>
            <person name="Barry K."/>
            <person name="Grigoriev I.V."/>
            <person name="Favel A."/>
            <person name="Rosso M.N."/>
            <person name="Martin F."/>
        </authorList>
    </citation>
    <scope>NUCLEOTIDE SEQUENCE [LARGE SCALE GENOMIC DNA]</scope>
    <source>
        <strain evidence="3 4">CIRM-BRFM 2984</strain>
    </source>
</reference>
<evidence type="ECO:0000313" key="3">
    <source>
        <dbReference type="EMBL" id="KAK7016162.1"/>
    </source>
</evidence>
<evidence type="ECO:0000256" key="1">
    <source>
        <dbReference type="SAM" id="MobiDB-lite"/>
    </source>
</evidence>
<comment type="caution">
    <text evidence="3">The sequence shown here is derived from an EMBL/GenBank/DDBJ whole genome shotgun (WGS) entry which is preliminary data.</text>
</comment>
<dbReference type="EMBL" id="JAWWNJ010000052">
    <property type="protein sequence ID" value="KAK7016162.1"/>
    <property type="molecule type" value="Genomic_DNA"/>
</dbReference>
<accession>A0AAW0ARZ2</accession>
<proteinExistence type="predicted"/>
<organism evidence="3 4">
    <name type="scientific">Favolaschia claudopus</name>
    <dbReference type="NCBI Taxonomy" id="2862362"/>
    <lineage>
        <taxon>Eukaryota</taxon>
        <taxon>Fungi</taxon>
        <taxon>Dikarya</taxon>
        <taxon>Basidiomycota</taxon>
        <taxon>Agaricomycotina</taxon>
        <taxon>Agaricomycetes</taxon>
        <taxon>Agaricomycetidae</taxon>
        <taxon>Agaricales</taxon>
        <taxon>Marasmiineae</taxon>
        <taxon>Mycenaceae</taxon>
        <taxon>Favolaschia</taxon>
    </lineage>
</organism>
<feature type="compositionally biased region" description="Pro residues" evidence="1">
    <location>
        <begin position="41"/>
        <end position="52"/>
    </location>
</feature>
<keyword evidence="4" id="KW-1185">Reference proteome</keyword>
<evidence type="ECO:0000313" key="4">
    <source>
        <dbReference type="Proteomes" id="UP001362999"/>
    </source>
</evidence>
<dbReference type="EMBL" id="JAWWNJ010000145">
    <property type="protein sequence ID" value="KAK6983912.1"/>
    <property type="molecule type" value="Genomic_DNA"/>
</dbReference>